<dbReference type="EMBL" id="HACG01001761">
    <property type="protein sequence ID" value="CEK48626.1"/>
    <property type="molecule type" value="Transcribed_RNA"/>
</dbReference>
<reference evidence="1" key="1">
    <citation type="submission" date="2014-12" db="EMBL/GenBank/DDBJ databases">
        <title>Insight into the proteome of Arion vulgaris.</title>
        <authorList>
            <person name="Aradska J."/>
            <person name="Bulat T."/>
            <person name="Smidak R."/>
            <person name="Sarate P."/>
            <person name="Gangsoo J."/>
            <person name="Sialana F."/>
            <person name="Bilban M."/>
            <person name="Lubec G."/>
        </authorList>
    </citation>
    <scope>NUCLEOTIDE SEQUENCE</scope>
    <source>
        <tissue evidence="1">Skin</tissue>
    </source>
</reference>
<name>A0A0B6XYL1_9EUPU</name>
<gene>
    <name evidence="1" type="primary">ORF4667</name>
</gene>
<feature type="non-terminal residue" evidence="1">
    <location>
        <position position="1"/>
    </location>
</feature>
<dbReference type="AlphaFoldDB" id="A0A0B6XYL1"/>
<proteinExistence type="predicted"/>
<organism evidence="1">
    <name type="scientific">Arion vulgaris</name>
    <dbReference type="NCBI Taxonomy" id="1028688"/>
    <lineage>
        <taxon>Eukaryota</taxon>
        <taxon>Metazoa</taxon>
        <taxon>Spiralia</taxon>
        <taxon>Lophotrochozoa</taxon>
        <taxon>Mollusca</taxon>
        <taxon>Gastropoda</taxon>
        <taxon>Heterobranchia</taxon>
        <taxon>Euthyneura</taxon>
        <taxon>Panpulmonata</taxon>
        <taxon>Eupulmonata</taxon>
        <taxon>Stylommatophora</taxon>
        <taxon>Helicina</taxon>
        <taxon>Arionoidea</taxon>
        <taxon>Arionidae</taxon>
        <taxon>Arion</taxon>
    </lineage>
</organism>
<sequence>DSVADETMITTIKKIQIHNVEFMSIYYDLLNVHLVFLARSFNNWQILVTPNGIKNGAYVTSKTDSCMRKHLSL</sequence>
<accession>A0A0B6XYL1</accession>
<evidence type="ECO:0000313" key="1">
    <source>
        <dbReference type="EMBL" id="CEK48626.1"/>
    </source>
</evidence>
<feature type="non-terminal residue" evidence="1">
    <location>
        <position position="73"/>
    </location>
</feature>
<protein>
    <submittedName>
        <fullName evidence="1">Uncharacterized protein</fullName>
    </submittedName>
</protein>